<dbReference type="SUPFAM" id="SSF46626">
    <property type="entry name" value="Cytochrome c"/>
    <property type="match status" value="1"/>
</dbReference>
<name>A0A1M5G214_9BACT</name>
<evidence type="ECO:0000256" key="6">
    <source>
        <dbReference type="PROSITE-ProRule" id="PRU00433"/>
    </source>
</evidence>
<gene>
    <name evidence="8" type="ORF">SAMN05443144_11656</name>
</gene>
<dbReference type="PROSITE" id="PS51007">
    <property type="entry name" value="CYTC"/>
    <property type="match status" value="1"/>
</dbReference>
<keyword evidence="1" id="KW-0813">Transport</keyword>
<evidence type="ECO:0000313" key="8">
    <source>
        <dbReference type="EMBL" id="SHF97746.1"/>
    </source>
</evidence>
<dbReference type="GO" id="GO:0020037">
    <property type="term" value="F:heme binding"/>
    <property type="evidence" value="ECO:0007669"/>
    <property type="project" value="InterPro"/>
</dbReference>
<dbReference type="EMBL" id="FQUS01000016">
    <property type="protein sequence ID" value="SHF97746.1"/>
    <property type="molecule type" value="Genomic_DNA"/>
</dbReference>
<protein>
    <submittedName>
        <fullName evidence="8">Cytochrome c</fullName>
    </submittedName>
</protein>
<dbReference type="InterPro" id="IPR036909">
    <property type="entry name" value="Cyt_c-like_dom_sf"/>
</dbReference>
<keyword evidence="3 6" id="KW-0479">Metal-binding</keyword>
<evidence type="ECO:0000256" key="3">
    <source>
        <dbReference type="ARBA" id="ARBA00022723"/>
    </source>
</evidence>
<keyword evidence="4" id="KW-0249">Electron transport</keyword>
<dbReference type="GO" id="GO:0005506">
    <property type="term" value="F:iron ion binding"/>
    <property type="evidence" value="ECO:0007669"/>
    <property type="project" value="InterPro"/>
</dbReference>
<dbReference type="Pfam" id="PF00034">
    <property type="entry name" value="Cytochrom_C"/>
    <property type="match status" value="1"/>
</dbReference>
<keyword evidence="9" id="KW-1185">Reference proteome</keyword>
<dbReference type="Gene3D" id="1.10.760.10">
    <property type="entry name" value="Cytochrome c-like domain"/>
    <property type="match status" value="1"/>
</dbReference>
<evidence type="ECO:0000256" key="1">
    <source>
        <dbReference type="ARBA" id="ARBA00022448"/>
    </source>
</evidence>
<evidence type="ECO:0000256" key="2">
    <source>
        <dbReference type="ARBA" id="ARBA00022617"/>
    </source>
</evidence>
<keyword evidence="5 6" id="KW-0408">Iron</keyword>
<accession>A0A1M5G214</accession>
<evidence type="ECO:0000259" key="7">
    <source>
        <dbReference type="PROSITE" id="PS51007"/>
    </source>
</evidence>
<dbReference type="STRING" id="1194090.SAMN05443144_11656"/>
<dbReference type="InterPro" id="IPR009056">
    <property type="entry name" value="Cyt_c-like_dom"/>
</dbReference>
<dbReference type="GO" id="GO:0009055">
    <property type="term" value="F:electron transfer activity"/>
    <property type="evidence" value="ECO:0007669"/>
    <property type="project" value="InterPro"/>
</dbReference>
<organism evidence="8 9">
    <name type="scientific">Fodinibius roseus</name>
    <dbReference type="NCBI Taxonomy" id="1194090"/>
    <lineage>
        <taxon>Bacteria</taxon>
        <taxon>Pseudomonadati</taxon>
        <taxon>Balneolota</taxon>
        <taxon>Balneolia</taxon>
        <taxon>Balneolales</taxon>
        <taxon>Balneolaceae</taxon>
        <taxon>Fodinibius</taxon>
    </lineage>
</organism>
<dbReference type="PANTHER" id="PTHR35008:SF8">
    <property type="entry name" value="ALCOHOL DEHYDROGENASE CYTOCHROME C SUBUNIT"/>
    <property type="match status" value="1"/>
</dbReference>
<evidence type="ECO:0000256" key="4">
    <source>
        <dbReference type="ARBA" id="ARBA00022982"/>
    </source>
</evidence>
<dbReference type="InterPro" id="IPR051459">
    <property type="entry name" value="Cytochrome_c-type_DH"/>
</dbReference>
<sequence length="306" mass="34847">MNGMNINFFLIIIGLLVFLSSCQRERSDYMSEEQRQELEAAYDSLQSNYEALLTSYQTESDTLPAELKSLFSQMQQMHQQMETNHRQMMGMHMSRHMQGDKMMAEGMGMHMQDNMTGEWYQQMMSMHDRMAIMHQKRGQQSMAEMNRRLSEGYGKMRHMTPSTDETPEVPFNEEGDPSLLNGESLFAQNCASCHGNNAEGIGNVFPPLADSEWITGEKSVPIRILLHGLSGEIEVSKQSYQGSMPSFKARLSAAEMAAILNYLRAESEGDQSNISQEDVIQVAKKYNQRSSQWTADELNINGQDYQ</sequence>
<dbReference type="PANTHER" id="PTHR35008">
    <property type="entry name" value="BLL4482 PROTEIN-RELATED"/>
    <property type="match status" value="1"/>
</dbReference>
<evidence type="ECO:0000256" key="5">
    <source>
        <dbReference type="ARBA" id="ARBA00023004"/>
    </source>
</evidence>
<feature type="domain" description="Cytochrome c" evidence="7">
    <location>
        <begin position="177"/>
        <end position="267"/>
    </location>
</feature>
<dbReference type="InterPro" id="IPR008168">
    <property type="entry name" value="Cyt_C_IC"/>
</dbReference>
<dbReference type="PRINTS" id="PR00605">
    <property type="entry name" value="CYTCHROMECIC"/>
</dbReference>
<reference evidence="8 9" key="1">
    <citation type="submission" date="2016-11" db="EMBL/GenBank/DDBJ databases">
        <authorList>
            <person name="Jaros S."/>
            <person name="Januszkiewicz K."/>
            <person name="Wedrychowicz H."/>
        </authorList>
    </citation>
    <scope>NUCLEOTIDE SEQUENCE [LARGE SCALE GENOMIC DNA]</scope>
    <source>
        <strain evidence="8 9">DSM 21986</strain>
    </source>
</reference>
<evidence type="ECO:0000313" key="9">
    <source>
        <dbReference type="Proteomes" id="UP000184041"/>
    </source>
</evidence>
<proteinExistence type="predicted"/>
<dbReference type="AlphaFoldDB" id="A0A1M5G214"/>
<dbReference type="Proteomes" id="UP000184041">
    <property type="component" value="Unassembled WGS sequence"/>
</dbReference>
<keyword evidence="2 6" id="KW-0349">Heme</keyword>